<evidence type="ECO:0008006" key="4">
    <source>
        <dbReference type="Google" id="ProtNLM"/>
    </source>
</evidence>
<dbReference type="Gene3D" id="3.40.350.10">
    <property type="entry name" value="Creatinase/prolidase N-terminal domain"/>
    <property type="match status" value="1"/>
</dbReference>
<evidence type="ECO:0000259" key="2">
    <source>
        <dbReference type="Pfam" id="PF01321"/>
    </source>
</evidence>
<sequence>MTLGVGGSNAAAELERLSAPAAYQPISIEERLGRIARAQQLMAEQGIDALFLEATTSLFYFTGLDLWASERLHGAVIPADGDIVYISPAFEEEKTRAMLLFGEEIRTWEEHQDPARLVVEIIQGLSGTQVVVGIDEAAPFFIYDALRTAAPRFEFVNGSRITGPCRVQKSTAEIALIQHAMDITLAIQTAAARIMTEGISTTEVQQFLIDAHLKMGCDGPPPFRIVLFGEPTAYPHGVPYPQNLKAGDMVLIDTGARV</sequence>
<dbReference type="InterPro" id="IPR000994">
    <property type="entry name" value="Pept_M24"/>
</dbReference>
<name>A0A382FL51_9ZZZZ</name>
<evidence type="ECO:0000313" key="3">
    <source>
        <dbReference type="EMBL" id="SVB63345.1"/>
    </source>
</evidence>
<dbReference type="InterPro" id="IPR029149">
    <property type="entry name" value="Creatin/AminoP/Spt16_N"/>
</dbReference>
<organism evidence="3">
    <name type="scientific">marine metagenome</name>
    <dbReference type="NCBI Taxonomy" id="408172"/>
    <lineage>
        <taxon>unclassified sequences</taxon>
        <taxon>metagenomes</taxon>
        <taxon>ecological metagenomes</taxon>
    </lineage>
</organism>
<dbReference type="InterPro" id="IPR050659">
    <property type="entry name" value="Peptidase_M24B"/>
</dbReference>
<dbReference type="PANTHER" id="PTHR46112:SF3">
    <property type="entry name" value="AMINOPEPTIDASE YPDF"/>
    <property type="match status" value="1"/>
</dbReference>
<accession>A0A382FL51</accession>
<dbReference type="EMBL" id="UINC01050418">
    <property type="protein sequence ID" value="SVB63345.1"/>
    <property type="molecule type" value="Genomic_DNA"/>
</dbReference>
<feature type="domain" description="Peptidase M24" evidence="1">
    <location>
        <begin position="176"/>
        <end position="258"/>
    </location>
</feature>
<dbReference type="Gene3D" id="3.90.230.10">
    <property type="entry name" value="Creatinase/methionine aminopeptidase superfamily"/>
    <property type="match status" value="1"/>
</dbReference>
<dbReference type="Pfam" id="PF01321">
    <property type="entry name" value="Creatinase_N"/>
    <property type="match status" value="1"/>
</dbReference>
<reference evidence="3" key="1">
    <citation type="submission" date="2018-05" db="EMBL/GenBank/DDBJ databases">
        <authorList>
            <person name="Lanie J.A."/>
            <person name="Ng W.-L."/>
            <person name="Kazmierczak K.M."/>
            <person name="Andrzejewski T.M."/>
            <person name="Davidsen T.M."/>
            <person name="Wayne K.J."/>
            <person name="Tettelin H."/>
            <person name="Glass J.I."/>
            <person name="Rusch D."/>
            <person name="Podicherti R."/>
            <person name="Tsui H.-C.T."/>
            <person name="Winkler M.E."/>
        </authorList>
    </citation>
    <scope>NUCLEOTIDE SEQUENCE</scope>
</reference>
<gene>
    <name evidence="3" type="ORF">METZ01_LOCUS216199</name>
</gene>
<proteinExistence type="predicted"/>
<dbReference type="InterPro" id="IPR036005">
    <property type="entry name" value="Creatinase/aminopeptidase-like"/>
</dbReference>
<dbReference type="InterPro" id="IPR000587">
    <property type="entry name" value="Creatinase_N"/>
</dbReference>
<feature type="non-terminal residue" evidence="3">
    <location>
        <position position="258"/>
    </location>
</feature>
<dbReference type="AlphaFoldDB" id="A0A382FL51"/>
<feature type="domain" description="Creatinase N-terminal" evidence="2">
    <location>
        <begin position="34"/>
        <end position="166"/>
    </location>
</feature>
<dbReference type="Pfam" id="PF00557">
    <property type="entry name" value="Peptidase_M24"/>
    <property type="match status" value="1"/>
</dbReference>
<dbReference type="SUPFAM" id="SSF53092">
    <property type="entry name" value="Creatinase/prolidase N-terminal domain"/>
    <property type="match status" value="1"/>
</dbReference>
<dbReference type="SUPFAM" id="SSF55920">
    <property type="entry name" value="Creatinase/aminopeptidase"/>
    <property type="match status" value="1"/>
</dbReference>
<protein>
    <recommendedName>
        <fullName evidence="4">Peptidase M24 domain-containing protein</fullName>
    </recommendedName>
</protein>
<dbReference type="PANTHER" id="PTHR46112">
    <property type="entry name" value="AMINOPEPTIDASE"/>
    <property type="match status" value="1"/>
</dbReference>
<evidence type="ECO:0000259" key="1">
    <source>
        <dbReference type="Pfam" id="PF00557"/>
    </source>
</evidence>